<evidence type="ECO:0000256" key="6">
    <source>
        <dbReference type="ARBA" id="ARBA00047984"/>
    </source>
</evidence>
<dbReference type="Pfam" id="PF00271">
    <property type="entry name" value="Helicase_C"/>
    <property type="match status" value="1"/>
</dbReference>
<proteinExistence type="predicted"/>
<feature type="domain" description="Helicase C-terminal" evidence="8">
    <location>
        <begin position="312"/>
        <end position="475"/>
    </location>
</feature>
<dbReference type="InterPro" id="IPR011545">
    <property type="entry name" value="DEAD/DEAH_box_helicase_dom"/>
</dbReference>
<dbReference type="EMBL" id="JAMRDG010000001">
    <property type="protein sequence ID" value="KAJ3708766.1"/>
    <property type="molecule type" value="Genomic_DNA"/>
</dbReference>
<keyword evidence="2" id="KW-0547">Nucleotide-binding</keyword>
<dbReference type="AlphaFoldDB" id="A0AAD6A304"/>
<dbReference type="GO" id="GO:0003724">
    <property type="term" value="F:RNA helicase activity"/>
    <property type="evidence" value="ECO:0007669"/>
    <property type="project" value="UniProtKB-EC"/>
</dbReference>
<dbReference type="CDD" id="cd00268">
    <property type="entry name" value="DEADc"/>
    <property type="match status" value="1"/>
</dbReference>
<dbReference type="PANTHER" id="PTHR47963">
    <property type="entry name" value="DEAD-BOX ATP-DEPENDENT RNA HELICASE 47, MITOCHONDRIAL"/>
    <property type="match status" value="1"/>
</dbReference>
<evidence type="ECO:0000256" key="2">
    <source>
        <dbReference type="ARBA" id="ARBA00022741"/>
    </source>
</evidence>
<dbReference type="EC" id="3.6.4.13" evidence="1"/>
<keyword evidence="3" id="KW-0378">Hydrolase</keyword>
<keyword evidence="10" id="KW-1185">Reference proteome</keyword>
<dbReference type="Gene3D" id="3.40.50.300">
    <property type="entry name" value="P-loop containing nucleotide triphosphate hydrolases"/>
    <property type="match status" value="2"/>
</dbReference>
<protein>
    <recommendedName>
        <fullName evidence="1">RNA helicase</fullName>
        <ecNumber evidence="1">3.6.4.13</ecNumber>
    </recommendedName>
</protein>
<dbReference type="Proteomes" id="UP001210211">
    <property type="component" value="Unassembled WGS sequence"/>
</dbReference>
<reference evidence="9 10" key="1">
    <citation type="journal article" date="2022" name="Cell">
        <title>Repeat-based holocentromeres influence genome architecture and karyotype evolution.</title>
        <authorList>
            <person name="Hofstatter P.G."/>
            <person name="Thangavel G."/>
            <person name="Lux T."/>
            <person name="Neumann P."/>
            <person name="Vondrak T."/>
            <person name="Novak P."/>
            <person name="Zhang M."/>
            <person name="Costa L."/>
            <person name="Castellani M."/>
            <person name="Scott A."/>
            <person name="Toegelov H."/>
            <person name="Fuchs J."/>
            <person name="Mata-Sucre Y."/>
            <person name="Dias Y."/>
            <person name="Vanzela A.L.L."/>
            <person name="Huettel B."/>
            <person name="Almeida C.C.S."/>
            <person name="Simkova H."/>
            <person name="Souza G."/>
            <person name="Pedrosa-Harand A."/>
            <person name="Macas J."/>
            <person name="Mayer K.F.X."/>
            <person name="Houben A."/>
            <person name="Marques A."/>
        </authorList>
    </citation>
    <scope>NUCLEOTIDE SEQUENCE [LARGE SCALE GENOMIC DNA]</scope>
    <source>
        <strain evidence="9">RhyTen1mFocal</strain>
    </source>
</reference>
<dbReference type="PROSITE" id="PS51192">
    <property type="entry name" value="HELICASE_ATP_BIND_1"/>
    <property type="match status" value="1"/>
</dbReference>
<feature type="domain" description="Helicase ATP-binding" evidence="7">
    <location>
        <begin position="100"/>
        <end position="283"/>
    </location>
</feature>
<accession>A0AAD6A304</accession>
<dbReference type="GO" id="GO:0005524">
    <property type="term" value="F:ATP binding"/>
    <property type="evidence" value="ECO:0007669"/>
    <property type="project" value="UniProtKB-KW"/>
</dbReference>
<evidence type="ECO:0000256" key="1">
    <source>
        <dbReference type="ARBA" id="ARBA00012552"/>
    </source>
</evidence>
<dbReference type="SUPFAM" id="SSF52540">
    <property type="entry name" value="P-loop containing nucleoside triphosphate hydrolases"/>
    <property type="match status" value="1"/>
</dbReference>
<gene>
    <name evidence="9" type="ORF">LUZ61_012471</name>
</gene>
<evidence type="ECO:0000259" key="7">
    <source>
        <dbReference type="PROSITE" id="PS51192"/>
    </source>
</evidence>
<dbReference type="PANTHER" id="PTHR47963:SF10">
    <property type="entry name" value="ATP-DEPENDENT RNA HELICASE DDX6_DHH1"/>
    <property type="match status" value="1"/>
</dbReference>
<dbReference type="InterPro" id="IPR044742">
    <property type="entry name" value="DEAD/DEAH_RhlB"/>
</dbReference>
<evidence type="ECO:0000256" key="5">
    <source>
        <dbReference type="ARBA" id="ARBA00022840"/>
    </source>
</evidence>
<dbReference type="GO" id="GO:0016787">
    <property type="term" value="F:hydrolase activity"/>
    <property type="evidence" value="ECO:0007669"/>
    <property type="project" value="UniProtKB-KW"/>
</dbReference>
<dbReference type="InterPro" id="IPR001650">
    <property type="entry name" value="Helicase_C-like"/>
</dbReference>
<name>A0AAD6A304_9POAL</name>
<evidence type="ECO:0000256" key="4">
    <source>
        <dbReference type="ARBA" id="ARBA00022806"/>
    </source>
</evidence>
<sequence length="528" mass="59376">MAFATKHCPGAFLIFPSSPKRDANSNPRPRRLLRFSPPPPLLSPLGRACMFTCRAHELAQQSSQTSTLRELCHGRVPESILARAEEVGYVTPTDVQEQSLPILLSGKDCILHAQTGSGKTLAYLLAVFSAIDFARSTVQAIIVVPTRELGMQVTKVARMLSAKPKGPAGKSQKECNIMALLDGGMLTRQKSWLKAEPPHIIIATVESLCRMIDRNLLKLQSITILVIDEFDYIFGSTRQVSLLRKLLTSYSSCTARQTVLASASIPQHNRFLHDCAQQKWTKRDVVHVHVNPVEPMPPHLHHNFLICTKKERLQILLQLLDRDKPKSGIIFVSEQSEKSKKAGHIPSTTLVYEFLKDSYNGELDVLVLEQDMNFNARATSFSEVRHKGFLLVSTDIASRGFDLPQTTHIYNFDLPKTAIDYLHRAGRTGRNPLSKEICTVTTFIAQEERFVLQKFENELMFQSVRLSYRLFESVCISIGLLVKYSSSGNRNKSRSIFNKYQVTATHDINPKESRFNKRGSTLSIHESS</sequence>
<dbReference type="InterPro" id="IPR050547">
    <property type="entry name" value="DEAD_box_RNA_helicases"/>
</dbReference>
<dbReference type="Pfam" id="PF00270">
    <property type="entry name" value="DEAD"/>
    <property type="match status" value="1"/>
</dbReference>
<dbReference type="GO" id="GO:0003723">
    <property type="term" value="F:RNA binding"/>
    <property type="evidence" value="ECO:0007669"/>
    <property type="project" value="TreeGrafter"/>
</dbReference>
<keyword evidence="4" id="KW-0347">Helicase</keyword>
<comment type="caution">
    <text evidence="9">The sequence shown here is derived from an EMBL/GenBank/DDBJ whole genome shotgun (WGS) entry which is preliminary data.</text>
</comment>
<keyword evidence="5" id="KW-0067">ATP-binding</keyword>
<evidence type="ECO:0000313" key="10">
    <source>
        <dbReference type="Proteomes" id="UP001210211"/>
    </source>
</evidence>
<evidence type="ECO:0000259" key="8">
    <source>
        <dbReference type="PROSITE" id="PS51194"/>
    </source>
</evidence>
<evidence type="ECO:0000256" key="3">
    <source>
        <dbReference type="ARBA" id="ARBA00022801"/>
    </source>
</evidence>
<dbReference type="InterPro" id="IPR027417">
    <property type="entry name" value="P-loop_NTPase"/>
</dbReference>
<dbReference type="CDD" id="cd18787">
    <property type="entry name" value="SF2_C_DEAD"/>
    <property type="match status" value="1"/>
</dbReference>
<evidence type="ECO:0000313" key="9">
    <source>
        <dbReference type="EMBL" id="KAJ3708766.1"/>
    </source>
</evidence>
<organism evidence="9 10">
    <name type="scientific">Rhynchospora tenuis</name>
    <dbReference type="NCBI Taxonomy" id="198213"/>
    <lineage>
        <taxon>Eukaryota</taxon>
        <taxon>Viridiplantae</taxon>
        <taxon>Streptophyta</taxon>
        <taxon>Embryophyta</taxon>
        <taxon>Tracheophyta</taxon>
        <taxon>Spermatophyta</taxon>
        <taxon>Magnoliopsida</taxon>
        <taxon>Liliopsida</taxon>
        <taxon>Poales</taxon>
        <taxon>Cyperaceae</taxon>
        <taxon>Cyperoideae</taxon>
        <taxon>Rhynchosporeae</taxon>
        <taxon>Rhynchospora</taxon>
    </lineage>
</organism>
<dbReference type="SMART" id="SM00487">
    <property type="entry name" value="DEXDc"/>
    <property type="match status" value="1"/>
</dbReference>
<comment type="catalytic activity">
    <reaction evidence="6">
        <text>ATP + H2O = ADP + phosphate + H(+)</text>
        <dbReference type="Rhea" id="RHEA:13065"/>
        <dbReference type="ChEBI" id="CHEBI:15377"/>
        <dbReference type="ChEBI" id="CHEBI:15378"/>
        <dbReference type="ChEBI" id="CHEBI:30616"/>
        <dbReference type="ChEBI" id="CHEBI:43474"/>
        <dbReference type="ChEBI" id="CHEBI:456216"/>
        <dbReference type="EC" id="3.6.4.13"/>
    </reaction>
</comment>
<dbReference type="InterPro" id="IPR014001">
    <property type="entry name" value="Helicase_ATP-bd"/>
</dbReference>
<dbReference type="PROSITE" id="PS51194">
    <property type="entry name" value="HELICASE_CTER"/>
    <property type="match status" value="1"/>
</dbReference>
<dbReference type="SMART" id="SM00490">
    <property type="entry name" value="HELICc"/>
    <property type="match status" value="1"/>
</dbReference>